<accession>Q8CKT9</accession>
<protein>
    <submittedName>
        <fullName evidence="1">Uncharacterized protein</fullName>
    </submittedName>
</protein>
<dbReference type="EMBL" id="AE009952">
    <property type="protein sequence ID" value="AAM86420.1"/>
    <property type="molecule type" value="Genomic_DNA"/>
</dbReference>
<dbReference type="HOGENOM" id="CLU_2921848_0_0_6"/>
<evidence type="ECO:0000313" key="1">
    <source>
        <dbReference type="EMBL" id="AAM86420.1"/>
    </source>
</evidence>
<sequence length="61" mass="6647">MPTTLSVLPYVGFPPMAQELIMLIIRLYGCPVFIGFEPQKPPIETTGVKNGPTVIKSSISQ</sequence>
<dbReference type="KEGG" id="ypk:y2869"/>
<dbReference type="Proteomes" id="UP000002490">
    <property type="component" value="Chromosome"/>
</dbReference>
<proteinExistence type="predicted"/>
<gene>
    <name evidence="1" type="ordered locus">y2869</name>
</gene>
<reference evidence="1 2" key="1">
    <citation type="journal article" date="2002" name="J. Bacteriol.">
        <title>Genome sequence of Yersinia pestis KIM.</title>
        <authorList>
            <person name="Deng W."/>
            <person name="Burland V."/>
            <person name="Plunkett G.III."/>
            <person name="Boutin A."/>
            <person name="Mayhew G.F."/>
            <person name="Liss P."/>
            <person name="Perna N.T."/>
            <person name="Rose D.J."/>
            <person name="Mau B."/>
            <person name="Zhou S."/>
            <person name="Schwartz D.C."/>
            <person name="Fetherston J.D."/>
            <person name="Lindler L.E."/>
            <person name="Brubaker R.R."/>
            <person name="Plana G.V."/>
            <person name="Straley S.C."/>
            <person name="McDonough K.A."/>
            <person name="Nilles M.L."/>
            <person name="Matson J.S."/>
            <person name="Blattner F.R."/>
            <person name="Perry R.D."/>
        </authorList>
    </citation>
    <scope>NUCLEOTIDE SEQUENCE [LARGE SCALE GENOMIC DNA]</scope>
    <source>
        <strain evidence="2">KIM10+ / Biovar Mediaevalis</strain>
    </source>
</reference>
<organism evidence="1 2">
    <name type="scientific">Yersinia pestis</name>
    <dbReference type="NCBI Taxonomy" id="632"/>
    <lineage>
        <taxon>Bacteria</taxon>
        <taxon>Pseudomonadati</taxon>
        <taxon>Pseudomonadota</taxon>
        <taxon>Gammaproteobacteria</taxon>
        <taxon>Enterobacterales</taxon>
        <taxon>Yersiniaceae</taxon>
        <taxon>Yersinia</taxon>
    </lineage>
</organism>
<dbReference type="AlphaFoldDB" id="Q8CKT9"/>
<name>Q8CKT9_YERPE</name>
<evidence type="ECO:0000313" key="2">
    <source>
        <dbReference type="Proteomes" id="UP000002490"/>
    </source>
</evidence>
<dbReference type="DNASU" id="1147816"/>